<feature type="transmembrane region" description="Helical" evidence="10">
    <location>
        <begin position="99"/>
        <end position="122"/>
    </location>
</feature>
<dbReference type="EMBL" id="BJLP01000016">
    <property type="protein sequence ID" value="GEA80786.1"/>
    <property type="molecule type" value="Genomic_DNA"/>
</dbReference>
<evidence type="ECO:0000256" key="8">
    <source>
        <dbReference type="ARBA" id="ARBA00023157"/>
    </source>
</evidence>
<sequence length="226" mass="24842">MGKENTVVDVDDDDLELDDLVDDDPDLLAPPDPAWRRRTAIEMVVSGLIGLYASFVLSIEALVLAADKNAKLSCSFNEKINCATVAKHWAAELLGFPNAFLGIAAEAVVLTVAVALVGGVVFPRWFMRTAQAIYTIGFLFAWWLFYMSYFVIGALCPWCLLITLTTTLVWAGLTRINIREGHIALPGRAGAAGRRFVQEGNDWFVTIALLVVMAGMIMVKYGYTLF</sequence>
<proteinExistence type="inferred from homology"/>
<dbReference type="InterPro" id="IPR012932">
    <property type="entry name" value="VKOR"/>
</dbReference>
<evidence type="ECO:0000259" key="11">
    <source>
        <dbReference type="SMART" id="SM00756"/>
    </source>
</evidence>
<feature type="transmembrane region" description="Helical" evidence="10">
    <location>
        <begin position="44"/>
        <end position="66"/>
    </location>
</feature>
<feature type="transmembrane region" description="Helical" evidence="10">
    <location>
        <begin position="152"/>
        <end position="173"/>
    </location>
</feature>
<evidence type="ECO:0000256" key="1">
    <source>
        <dbReference type="ARBA" id="ARBA00004141"/>
    </source>
</evidence>
<evidence type="ECO:0000256" key="7">
    <source>
        <dbReference type="ARBA" id="ARBA00023136"/>
    </source>
</evidence>
<evidence type="ECO:0000256" key="3">
    <source>
        <dbReference type="ARBA" id="ARBA00022692"/>
    </source>
</evidence>
<dbReference type="GO" id="GO:0016491">
    <property type="term" value="F:oxidoreductase activity"/>
    <property type="evidence" value="ECO:0007669"/>
    <property type="project" value="UniProtKB-KW"/>
</dbReference>
<evidence type="ECO:0000256" key="6">
    <source>
        <dbReference type="ARBA" id="ARBA00023002"/>
    </source>
</evidence>
<dbReference type="RefSeq" id="WP_244937687.1">
    <property type="nucleotide sequence ID" value="NZ_BJLP01000016.1"/>
</dbReference>
<keyword evidence="8" id="KW-1015">Disulfide bond</keyword>
<keyword evidence="13" id="KW-1185">Reference proteome</keyword>
<dbReference type="SMART" id="SM00756">
    <property type="entry name" value="VKc"/>
    <property type="match status" value="1"/>
</dbReference>
<comment type="subcellular location">
    <subcellularLocation>
        <location evidence="1">Membrane</location>
        <topology evidence="1">Multi-pass membrane protein</topology>
    </subcellularLocation>
</comment>
<dbReference type="Gene3D" id="1.20.1440.130">
    <property type="entry name" value="VKOR domain"/>
    <property type="match status" value="1"/>
</dbReference>
<protein>
    <submittedName>
        <fullName evidence="12">Membrane protein</fullName>
    </submittedName>
</protein>
<organism evidence="12 13">
    <name type="scientific">Cellulomonas uda</name>
    <dbReference type="NCBI Taxonomy" id="1714"/>
    <lineage>
        <taxon>Bacteria</taxon>
        <taxon>Bacillati</taxon>
        <taxon>Actinomycetota</taxon>
        <taxon>Actinomycetes</taxon>
        <taxon>Micrococcales</taxon>
        <taxon>Cellulomonadaceae</taxon>
        <taxon>Cellulomonas</taxon>
    </lineage>
</organism>
<evidence type="ECO:0000256" key="4">
    <source>
        <dbReference type="ARBA" id="ARBA00022719"/>
    </source>
</evidence>
<keyword evidence="6" id="KW-0560">Oxidoreductase</keyword>
<reference evidence="12 13" key="1">
    <citation type="submission" date="2019-06" db="EMBL/GenBank/DDBJ databases">
        <title>Whole genome shotgun sequence of Cellulomonas uda NBRC 3747.</title>
        <authorList>
            <person name="Hosoyama A."/>
            <person name="Uohara A."/>
            <person name="Ohji S."/>
            <person name="Ichikawa N."/>
        </authorList>
    </citation>
    <scope>NUCLEOTIDE SEQUENCE [LARGE SCALE GENOMIC DNA]</scope>
    <source>
        <strain evidence="12 13">NBRC 3747</strain>
    </source>
</reference>
<dbReference type="InterPro" id="IPR038354">
    <property type="entry name" value="VKOR_sf"/>
</dbReference>
<keyword evidence="4" id="KW-0874">Quinone</keyword>
<dbReference type="GO" id="GO:0016020">
    <property type="term" value="C:membrane"/>
    <property type="evidence" value="ECO:0007669"/>
    <property type="project" value="UniProtKB-SubCell"/>
</dbReference>
<gene>
    <name evidence="12" type="ORF">CUD01_12300</name>
</gene>
<feature type="transmembrane region" description="Helical" evidence="10">
    <location>
        <begin position="129"/>
        <end position="146"/>
    </location>
</feature>
<keyword evidence="3 10" id="KW-0812">Transmembrane</keyword>
<comment type="caution">
    <text evidence="12">The sequence shown here is derived from an EMBL/GenBank/DDBJ whole genome shotgun (WGS) entry which is preliminary data.</text>
</comment>
<keyword evidence="7 10" id="KW-0472">Membrane</keyword>
<evidence type="ECO:0000313" key="12">
    <source>
        <dbReference type="EMBL" id="GEA80786.1"/>
    </source>
</evidence>
<feature type="domain" description="Vitamin K epoxide reductase" evidence="11">
    <location>
        <begin position="36"/>
        <end position="177"/>
    </location>
</feature>
<accession>A0A4Y3KAS2</accession>
<evidence type="ECO:0000256" key="2">
    <source>
        <dbReference type="ARBA" id="ARBA00006214"/>
    </source>
</evidence>
<keyword evidence="5 10" id="KW-1133">Transmembrane helix</keyword>
<comment type="similarity">
    <text evidence="2">Belongs to the VKOR family.</text>
</comment>
<feature type="transmembrane region" description="Helical" evidence="10">
    <location>
        <begin position="203"/>
        <end position="223"/>
    </location>
</feature>
<evidence type="ECO:0000256" key="10">
    <source>
        <dbReference type="SAM" id="Phobius"/>
    </source>
</evidence>
<evidence type="ECO:0000256" key="9">
    <source>
        <dbReference type="ARBA" id="ARBA00023284"/>
    </source>
</evidence>
<name>A0A4Y3KAS2_CELUD</name>
<dbReference type="Proteomes" id="UP000315842">
    <property type="component" value="Unassembled WGS sequence"/>
</dbReference>
<dbReference type="GO" id="GO:0048038">
    <property type="term" value="F:quinone binding"/>
    <property type="evidence" value="ECO:0007669"/>
    <property type="project" value="UniProtKB-KW"/>
</dbReference>
<evidence type="ECO:0000256" key="5">
    <source>
        <dbReference type="ARBA" id="ARBA00022989"/>
    </source>
</evidence>
<dbReference type="Pfam" id="PF07884">
    <property type="entry name" value="VKOR"/>
    <property type="match status" value="1"/>
</dbReference>
<keyword evidence="9" id="KW-0676">Redox-active center</keyword>
<dbReference type="AlphaFoldDB" id="A0A4Y3KAS2"/>
<evidence type="ECO:0000313" key="13">
    <source>
        <dbReference type="Proteomes" id="UP000315842"/>
    </source>
</evidence>